<dbReference type="PANTHER" id="PTHR43820">
    <property type="entry name" value="HIGH-AFFINITY BRANCHED-CHAIN AMINO ACID TRANSPORT ATP-BINDING PROTEIN LIVF"/>
    <property type="match status" value="1"/>
</dbReference>
<dbReference type="Gene3D" id="3.40.50.300">
    <property type="entry name" value="P-loop containing nucleotide triphosphate hydrolases"/>
    <property type="match status" value="1"/>
</dbReference>
<evidence type="ECO:0000256" key="3">
    <source>
        <dbReference type="ARBA" id="ARBA00022970"/>
    </source>
</evidence>
<dbReference type="GO" id="GO:0015807">
    <property type="term" value="P:L-amino acid transport"/>
    <property type="evidence" value="ECO:0007669"/>
    <property type="project" value="TreeGrafter"/>
</dbReference>
<feature type="domain" description="ABC transporter" evidence="4">
    <location>
        <begin position="2"/>
        <end position="131"/>
    </location>
</feature>
<dbReference type="SUPFAM" id="SSF52540">
    <property type="entry name" value="P-loop containing nucleoside triphosphate hydrolases"/>
    <property type="match status" value="1"/>
</dbReference>
<protein>
    <submittedName>
        <fullName evidence="5">ABC-type branched-chain amino acid transport system, ATPase component</fullName>
    </submittedName>
</protein>
<keyword evidence="3" id="KW-0029">Amino-acid transport</keyword>
<dbReference type="Pfam" id="PF00005">
    <property type="entry name" value="ABC_tran"/>
    <property type="match status" value="1"/>
</dbReference>
<sequence length="187" mass="20719">MAVTGPPSCGKSTVLRAVFGRSNIISGKMQIEGHTVTSQAPLIRPWDLHLGAVWNPREVLNRLTINETFVVTGVIDRKWKWKFPMLQNFFGMTPLPARTNSIAVNLSGGERTLLNFIIAIHRAMGGLLIVDDLSASLQPTMANVLIEVLEELIELREIAVVFTEDTYRIRSRLATIEIPIKTVAVSS</sequence>
<dbReference type="InterPro" id="IPR027417">
    <property type="entry name" value="P-loop_NTPase"/>
</dbReference>
<evidence type="ECO:0000259" key="4">
    <source>
        <dbReference type="Pfam" id="PF00005"/>
    </source>
</evidence>
<gene>
    <name evidence="5" type="ORF">BECKLFY1418C_GA0070996_101247</name>
</gene>
<dbReference type="GO" id="GO:0015658">
    <property type="term" value="F:branched-chain amino acid transmembrane transporter activity"/>
    <property type="evidence" value="ECO:0007669"/>
    <property type="project" value="TreeGrafter"/>
</dbReference>
<evidence type="ECO:0000256" key="1">
    <source>
        <dbReference type="ARBA" id="ARBA00005417"/>
    </source>
</evidence>
<evidence type="ECO:0000256" key="2">
    <source>
        <dbReference type="ARBA" id="ARBA00022448"/>
    </source>
</evidence>
<dbReference type="GO" id="GO:0016887">
    <property type="term" value="F:ATP hydrolysis activity"/>
    <property type="evidence" value="ECO:0007669"/>
    <property type="project" value="InterPro"/>
</dbReference>
<dbReference type="EMBL" id="CAADFN010000012">
    <property type="protein sequence ID" value="VFK15060.1"/>
    <property type="molecule type" value="Genomic_DNA"/>
</dbReference>
<dbReference type="AlphaFoldDB" id="A0A450WDF1"/>
<comment type="similarity">
    <text evidence="1">Belongs to the ABC transporter superfamily.</text>
</comment>
<dbReference type="PANTHER" id="PTHR43820:SF7">
    <property type="entry name" value="BRANCHED-CHAIN AMINO ACID TRANSPORT ATP-BINDING PROTEIN LIVF-RELATED"/>
    <property type="match status" value="1"/>
</dbReference>
<name>A0A450WDF1_9GAMM</name>
<proteinExistence type="inferred from homology"/>
<reference evidence="5" key="1">
    <citation type="submission" date="2019-02" db="EMBL/GenBank/DDBJ databases">
        <authorList>
            <person name="Gruber-Vodicka R. H."/>
            <person name="Seah K. B. B."/>
        </authorList>
    </citation>
    <scope>NUCLEOTIDE SEQUENCE</scope>
    <source>
        <strain evidence="5">BECK_BY7</strain>
    </source>
</reference>
<evidence type="ECO:0000313" key="5">
    <source>
        <dbReference type="EMBL" id="VFK15060.1"/>
    </source>
</evidence>
<organism evidence="5">
    <name type="scientific">Candidatus Kentrum sp. LFY</name>
    <dbReference type="NCBI Taxonomy" id="2126342"/>
    <lineage>
        <taxon>Bacteria</taxon>
        <taxon>Pseudomonadati</taxon>
        <taxon>Pseudomonadota</taxon>
        <taxon>Gammaproteobacteria</taxon>
        <taxon>Candidatus Kentrum</taxon>
    </lineage>
</organism>
<keyword evidence="2" id="KW-0813">Transport</keyword>
<dbReference type="GO" id="GO:0005524">
    <property type="term" value="F:ATP binding"/>
    <property type="evidence" value="ECO:0007669"/>
    <property type="project" value="InterPro"/>
</dbReference>
<dbReference type="InterPro" id="IPR052156">
    <property type="entry name" value="BCAA_Transport_ATP-bd_LivF"/>
</dbReference>
<dbReference type="InterPro" id="IPR003439">
    <property type="entry name" value="ABC_transporter-like_ATP-bd"/>
</dbReference>
<accession>A0A450WDF1</accession>